<dbReference type="STRING" id="6412.T1G4X4"/>
<dbReference type="InterPro" id="IPR002110">
    <property type="entry name" value="Ankyrin_rpt"/>
</dbReference>
<accession>T1G4X4</accession>
<gene>
    <name evidence="14" type="primary">20216122</name>
    <name evidence="13" type="ORF">HELRODRAFT_82849</name>
</gene>
<dbReference type="CTD" id="20216122"/>
<dbReference type="GO" id="GO:0019677">
    <property type="term" value="P:NAD+ catabolic process"/>
    <property type="evidence" value="ECO:0000318"/>
    <property type="project" value="GO_Central"/>
</dbReference>
<evidence type="ECO:0000256" key="10">
    <source>
        <dbReference type="PROSITE-ProRule" id="PRU00023"/>
    </source>
</evidence>
<dbReference type="PROSITE" id="PS50297">
    <property type="entry name" value="ANK_REP_REGION"/>
    <property type="match status" value="1"/>
</dbReference>
<protein>
    <recommendedName>
        <fullName evidence="4">NAD(+) diphosphatase</fullName>
        <ecNumber evidence="4">3.6.1.22</ecNumber>
    </recommendedName>
</protein>
<comment type="catalytic activity">
    <reaction evidence="9">
        <text>a 5'-end NAD(+)-phospho-ribonucleoside in mRNA + H2O = a 5'-end phospho-adenosine-phospho-ribonucleoside in mRNA + beta-nicotinamide D-ribonucleotide + 2 H(+)</text>
        <dbReference type="Rhea" id="RHEA:60876"/>
        <dbReference type="Rhea" id="RHEA-COMP:15698"/>
        <dbReference type="Rhea" id="RHEA-COMP:15719"/>
        <dbReference type="ChEBI" id="CHEBI:14649"/>
        <dbReference type="ChEBI" id="CHEBI:15377"/>
        <dbReference type="ChEBI" id="CHEBI:15378"/>
        <dbReference type="ChEBI" id="CHEBI:144029"/>
        <dbReference type="ChEBI" id="CHEBI:144051"/>
    </reaction>
    <physiologicalReaction direction="left-to-right" evidence="9">
        <dbReference type="Rhea" id="RHEA:60877"/>
    </physiologicalReaction>
</comment>
<dbReference type="GO" id="GO:0046872">
    <property type="term" value="F:metal ion binding"/>
    <property type="evidence" value="ECO:0007669"/>
    <property type="project" value="UniProtKB-KW"/>
</dbReference>
<keyword evidence="10" id="KW-0040">ANK repeat</keyword>
<organism evidence="14 15">
    <name type="scientific">Helobdella robusta</name>
    <name type="common">Californian leech</name>
    <dbReference type="NCBI Taxonomy" id="6412"/>
    <lineage>
        <taxon>Eukaryota</taxon>
        <taxon>Metazoa</taxon>
        <taxon>Spiralia</taxon>
        <taxon>Lophotrochozoa</taxon>
        <taxon>Annelida</taxon>
        <taxon>Clitellata</taxon>
        <taxon>Hirudinea</taxon>
        <taxon>Rhynchobdellida</taxon>
        <taxon>Glossiphoniidae</taxon>
        <taxon>Helobdella</taxon>
    </lineage>
</organism>
<dbReference type="EMBL" id="KB096900">
    <property type="protein sequence ID" value="ESO00609.1"/>
    <property type="molecule type" value="Genomic_DNA"/>
</dbReference>
<dbReference type="PANTHER" id="PTHR42904:SF6">
    <property type="entry name" value="NAD-CAPPED RNA HYDROLASE NUDT12"/>
    <property type="match status" value="1"/>
</dbReference>
<dbReference type="eggNOG" id="KOG0504">
    <property type="taxonomic scope" value="Eukaryota"/>
</dbReference>
<evidence type="ECO:0000259" key="12">
    <source>
        <dbReference type="PROSITE" id="PS51462"/>
    </source>
</evidence>
<dbReference type="GO" id="GO:0006742">
    <property type="term" value="P:NADP+ catabolic process"/>
    <property type="evidence" value="ECO:0000318"/>
    <property type="project" value="GO_Central"/>
</dbReference>
<dbReference type="InterPro" id="IPR050241">
    <property type="entry name" value="NAD-cap_RNA_hydrolase_NudC"/>
</dbReference>
<dbReference type="InterPro" id="IPR049734">
    <property type="entry name" value="NudC-like_C"/>
</dbReference>
<dbReference type="Proteomes" id="UP000015101">
    <property type="component" value="Unassembled WGS sequence"/>
</dbReference>
<keyword evidence="6" id="KW-0378">Hydrolase</keyword>
<dbReference type="InterPro" id="IPR000086">
    <property type="entry name" value="NUDIX_hydrolase_dom"/>
</dbReference>
<keyword evidence="7" id="KW-0460">Magnesium</keyword>
<evidence type="ECO:0000313" key="13">
    <source>
        <dbReference type="EMBL" id="ESO00609.1"/>
    </source>
</evidence>
<feature type="region of interest" description="Disordered" evidence="11">
    <location>
        <begin position="166"/>
        <end position="186"/>
    </location>
</feature>
<evidence type="ECO:0000256" key="9">
    <source>
        <dbReference type="ARBA" id="ARBA00023679"/>
    </source>
</evidence>
<dbReference type="EMBL" id="AMQM01005351">
    <property type="status" value="NOT_ANNOTATED_CDS"/>
    <property type="molecule type" value="Genomic_DNA"/>
</dbReference>
<dbReference type="Gene3D" id="1.25.40.20">
    <property type="entry name" value="Ankyrin repeat-containing domain"/>
    <property type="match status" value="1"/>
</dbReference>
<dbReference type="InterPro" id="IPR015797">
    <property type="entry name" value="NUDIX_hydrolase-like_dom_sf"/>
</dbReference>
<evidence type="ECO:0000256" key="4">
    <source>
        <dbReference type="ARBA" id="ARBA00012381"/>
    </source>
</evidence>
<feature type="repeat" description="ANK" evidence="10">
    <location>
        <begin position="1"/>
        <end position="32"/>
    </location>
</feature>
<evidence type="ECO:0000256" key="2">
    <source>
        <dbReference type="ARBA" id="ARBA00001947"/>
    </source>
</evidence>
<dbReference type="InParanoid" id="T1G4X4"/>
<evidence type="ECO:0000256" key="7">
    <source>
        <dbReference type="ARBA" id="ARBA00022842"/>
    </source>
</evidence>
<dbReference type="Gene3D" id="3.90.79.10">
    <property type="entry name" value="Nucleoside Triphosphate Pyrophosphohydrolase"/>
    <property type="match status" value="1"/>
</dbReference>
<dbReference type="OMA" id="CNTRTTL"/>
<dbReference type="PROSITE" id="PS50088">
    <property type="entry name" value="ANK_REPEAT"/>
    <property type="match status" value="1"/>
</dbReference>
<dbReference type="GO" id="GO:0035529">
    <property type="term" value="F:NADH pyrophosphatase activity"/>
    <property type="evidence" value="ECO:0000318"/>
    <property type="project" value="GO_Central"/>
</dbReference>
<proteinExistence type="inferred from homology"/>
<dbReference type="Gene3D" id="3.90.79.20">
    <property type="match status" value="1"/>
</dbReference>
<feature type="compositionally biased region" description="Low complexity" evidence="11">
    <location>
        <begin position="445"/>
        <end position="456"/>
    </location>
</feature>
<dbReference type="NCBIfam" id="NF001299">
    <property type="entry name" value="PRK00241.1"/>
    <property type="match status" value="1"/>
</dbReference>
<feature type="compositionally biased region" description="Polar residues" evidence="11">
    <location>
        <begin position="432"/>
        <end position="444"/>
    </location>
</feature>
<dbReference type="AlphaFoldDB" id="T1G4X4"/>
<comment type="similarity">
    <text evidence="3">Belongs to the Nudix hydrolase family. NudC subfamily.</text>
</comment>
<dbReference type="GO" id="GO:0005777">
    <property type="term" value="C:peroxisome"/>
    <property type="evidence" value="ECO:0000318"/>
    <property type="project" value="GO_Central"/>
</dbReference>
<dbReference type="EC" id="3.6.1.22" evidence="4"/>
<reference evidence="15" key="1">
    <citation type="submission" date="2012-12" db="EMBL/GenBank/DDBJ databases">
        <authorList>
            <person name="Hellsten U."/>
            <person name="Grimwood J."/>
            <person name="Chapman J.A."/>
            <person name="Shapiro H."/>
            <person name="Aerts A."/>
            <person name="Otillar R.P."/>
            <person name="Terry A.Y."/>
            <person name="Boore J.L."/>
            <person name="Simakov O."/>
            <person name="Marletaz F."/>
            <person name="Cho S.-J."/>
            <person name="Edsinger-Gonzales E."/>
            <person name="Havlak P."/>
            <person name="Kuo D.-H."/>
            <person name="Larsson T."/>
            <person name="Lv J."/>
            <person name="Arendt D."/>
            <person name="Savage R."/>
            <person name="Osoegawa K."/>
            <person name="de Jong P."/>
            <person name="Lindberg D.R."/>
            <person name="Seaver E.C."/>
            <person name="Weisblat D.A."/>
            <person name="Putnam N.H."/>
            <person name="Grigoriev I.V."/>
            <person name="Rokhsar D.S."/>
        </authorList>
    </citation>
    <scope>NUCLEOTIDE SEQUENCE</scope>
</reference>
<dbReference type="EnsemblMetazoa" id="HelroT82849">
    <property type="protein sequence ID" value="HelroP82849"/>
    <property type="gene ID" value="HelroG82849"/>
</dbReference>
<dbReference type="PANTHER" id="PTHR42904">
    <property type="entry name" value="NUDIX HYDROLASE, NUDC SUBFAMILY"/>
    <property type="match status" value="1"/>
</dbReference>
<dbReference type="RefSeq" id="XP_009021246.1">
    <property type="nucleotide sequence ID" value="XM_009022998.1"/>
</dbReference>
<evidence type="ECO:0000256" key="5">
    <source>
        <dbReference type="ARBA" id="ARBA00022723"/>
    </source>
</evidence>
<dbReference type="KEGG" id="hro:HELRODRAFT_82849"/>
<dbReference type="InterPro" id="IPR036770">
    <property type="entry name" value="Ankyrin_rpt-contain_sf"/>
</dbReference>
<feature type="domain" description="Nudix hydrolase" evidence="12">
    <location>
        <begin position="288"/>
        <end position="423"/>
    </location>
</feature>
<evidence type="ECO:0000256" key="3">
    <source>
        <dbReference type="ARBA" id="ARBA00009595"/>
    </source>
</evidence>
<dbReference type="Pfam" id="PF09297">
    <property type="entry name" value="Zn_ribbon_NUD"/>
    <property type="match status" value="1"/>
</dbReference>
<dbReference type="InterPro" id="IPR015376">
    <property type="entry name" value="Znr_NADH_PPase"/>
</dbReference>
<evidence type="ECO:0000256" key="11">
    <source>
        <dbReference type="SAM" id="MobiDB-lite"/>
    </source>
</evidence>
<dbReference type="PROSITE" id="PS00893">
    <property type="entry name" value="NUDIX_BOX"/>
    <property type="match status" value="1"/>
</dbReference>
<evidence type="ECO:0000256" key="1">
    <source>
        <dbReference type="ARBA" id="ARBA00001946"/>
    </source>
</evidence>
<keyword evidence="8" id="KW-0520">NAD</keyword>
<dbReference type="Pfam" id="PF00293">
    <property type="entry name" value="NUDIX"/>
    <property type="match status" value="1"/>
</dbReference>
<evidence type="ECO:0000256" key="8">
    <source>
        <dbReference type="ARBA" id="ARBA00023027"/>
    </source>
</evidence>
<evidence type="ECO:0000313" key="15">
    <source>
        <dbReference type="Proteomes" id="UP000015101"/>
    </source>
</evidence>
<dbReference type="Pfam" id="PF12796">
    <property type="entry name" value="Ank_2"/>
    <property type="match status" value="1"/>
</dbReference>
<keyword evidence="5" id="KW-0479">Metal-binding</keyword>
<name>T1G4X4_HELRO</name>
<evidence type="ECO:0000313" key="14">
    <source>
        <dbReference type="EnsemblMetazoa" id="HelroP82849"/>
    </source>
</evidence>
<reference evidence="14" key="3">
    <citation type="submission" date="2015-06" db="UniProtKB">
        <authorList>
            <consortium name="EnsemblMetazoa"/>
        </authorList>
    </citation>
    <scope>IDENTIFICATION</scope>
</reference>
<sequence length="456" mass="51225">GWTALMFASKNGQSHVVRELIRKGSDPLKVNSTGQTAQDLAEFWLHGEVVNILSSSTSQPEVNLQRRTNYLCDNPLDRSSKKRSDDVWMKGALTDPLSVFVVLSGLCPLVIPLNENKLVNDFFNFNSQLSDVKAKLARFSYEQALQLSPNLLQYYIFLGREQNEVDTTSGRNHKEDDDDYHRHHRHQQRGYHHGRSWFAVETKLSPTELHAIEPGITKLPFPLGFSSLMRSEAAIVCQARSMMAWHDRNQFCSTCGSASVAEEAGYKRRCRNDACKSNKGGAYNTCYPRLDPTVIMAISSPDNKRLLLGRNKRRHIPNMWSVLAGFMEPGESIEEACRREVFEETRVNVGEVSYHSSQPWPMPSTLMIGCIGRAIDSDIVIDESELAEARWFQTSEVKQMLDGTHPECLTLPPPQAIAHQLILQWLGSSETPGDTPLVTSQDRPSMTSSALSKSSL</sequence>
<dbReference type="CDD" id="cd03429">
    <property type="entry name" value="NUDIX_NADH_pyrophosphatase_Nudt13"/>
    <property type="match status" value="1"/>
</dbReference>
<dbReference type="GeneID" id="20216122"/>
<comment type="cofactor">
    <cofactor evidence="1">
        <name>Mg(2+)</name>
        <dbReference type="ChEBI" id="CHEBI:18420"/>
    </cofactor>
</comment>
<comment type="cofactor">
    <cofactor evidence="2">
        <name>Zn(2+)</name>
        <dbReference type="ChEBI" id="CHEBI:29105"/>
    </cofactor>
</comment>
<dbReference type="SUPFAM" id="SSF55811">
    <property type="entry name" value="Nudix"/>
    <property type="match status" value="1"/>
</dbReference>
<reference evidence="13 15" key="2">
    <citation type="journal article" date="2013" name="Nature">
        <title>Insights into bilaterian evolution from three spiralian genomes.</title>
        <authorList>
            <person name="Simakov O."/>
            <person name="Marletaz F."/>
            <person name="Cho S.J."/>
            <person name="Edsinger-Gonzales E."/>
            <person name="Havlak P."/>
            <person name="Hellsten U."/>
            <person name="Kuo D.H."/>
            <person name="Larsson T."/>
            <person name="Lv J."/>
            <person name="Arendt D."/>
            <person name="Savage R."/>
            <person name="Osoegawa K."/>
            <person name="de Jong P."/>
            <person name="Grimwood J."/>
            <person name="Chapman J.A."/>
            <person name="Shapiro H."/>
            <person name="Aerts A."/>
            <person name="Otillar R.P."/>
            <person name="Terry A.Y."/>
            <person name="Boore J.L."/>
            <person name="Grigoriev I.V."/>
            <person name="Lindberg D.R."/>
            <person name="Seaver E.C."/>
            <person name="Weisblat D.A."/>
            <person name="Putnam N.H."/>
            <person name="Rokhsar D.S."/>
        </authorList>
    </citation>
    <scope>NUCLEOTIDE SEQUENCE</scope>
</reference>
<dbReference type="InterPro" id="IPR020084">
    <property type="entry name" value="NUDIX_hydrolase_CS"/>
</dbReference>
<feature type="region of interest" description="Disordered" evidence="11">
    <location>
        <begin position="432"/>
        <end position="456"/>
    </location>
</feature>
<keyword evidence="15" id="KW-1185">Reference proteome</keyword>
<dbReference type="eggNOG" id="KOG3084">
    <property type="taxonomic scope" value="Eukaryota"/>
</dbReference>
<dbReference type="PROSITE" id="PS51462">
    <property type="entry name" value="NUDIX"/>
    <property type="match status" value="1"/>
</dbReference>
<feature type="compositionally biased region" description="Basic and acidic residues" evidence="11">
    <location>
        <begin position="172"/>
        <end position="181"/>
    </location>
</feature>
<dbReference type="SUPFAM" id="SSF48403">
    <property type="entry name" value="Ankyrin repeat"/>
    <property type="match status" value="1"/>
</dbReference>
<dbReference type="HOGENOM" id="CLU_037162_0_2_1"/>
<dbReference type="OrthoDB" id="10249612at2759"/>
<evidence type="ECO:0000256" key="6">
    <source>
        <dbReference type="ARBA" id="ARBA00022801"/>
    </source>
</evidence>